<evidence type="ECO:0000256" key="5">
    <source>
        <dbReference type="PIRNR" id="PIRNR026640"/>
    </source>
</evidence>
<dbReference type="STRING" id="83784.SAMN05192564_101621"/>
<dbReference type="InterPro" id="IPR002701">
    <property type="entry name" value="CM_II_prokaryot"/>
</dbReference>
<dbReference type="NCBIfam" id="TIGR01806">
    <property type="entry name" value="CM_mono2"/>
    <property type="match status" value="1"/>
</dbReference>
<dbReference type="InterPro" id="IPR008240">
    <property type="entry name" value="Chorismate_mutase_periplasmic"/>
</dbReference>
<dbReference type="Pfam" id="PF01817">
    <property type="entry name" value="CM_2"/>
    <property type="match status" value="1"/>
</dbReference>
<comment type="function">
    <text evidence="5">Catalyzes the Claisen rearrangement of chorismate to prephenate.</text>
</comment>
<dbReference type="InterPro" id="IPR036263">
    <property type="entry name" value="Chorismate_II_sf"/>
</dbReference>
<evidence type="ECO:0000313" key="8">
    <source>
        <dbReference type="EMBL" id="SEA19317.1"/>
    </source>
</evidence>
<dbReference type="UniPathway" id="UPA00120">
    <property type="reaction ID" value="UER00203"/>
</dbReference>
<dbReference type="PIRSF" id="PIRSF026640">
    <property type="entry name" value="Peripl_chor_mut"/>
    <property type="match status" value="1"/>
</dbReference>
<dbReference type="PROSITE" id="PS51168">
    <property type="entry name" value="CHORISMATE_MUT_2"/>
    <property type="match status" value="1"/>
</dbReference>
<dbReference type="NCBIfam" id="NF006741">
    <property type="entry name" value="PRK09269.1"/>
    <property type="match status" value="1"/>
</dbReference>
<dbReference type="SUPFAM" id="SSF48600">
    <property type="entry name" value="Chorismate mutase II"/>
    <property type="match status" value="1"/>
</dbReference>
<keyword evidence="3 6" id="KW-0732">Signal</keyword>
<dbReference type="InterPro" id="IPR051331">
    <property type="entry name" value="Chorismate_mutase-related"/>
</dbReference>
<dbReference type="GO" id="GO:0004106">
    <property type="term" value="F:chorismate mutase activity"/>
    <property type="evidence" value="ECO:0007669"/>
    <property type="project" value="UniProtKB-EC"/>
</dbReference>
<dbReference type="Proteomes" id="UP000198638">
    <property type="component" value="Unassembled WGS sequence"/>
</dbReference>
<dbReference type="RefSeq" id="WP_090528812.1">
    <property type="nucleotide sequence ID" value="NZ_FNRQ01000001.1"/>
</dbReference>
<evidence type="ECO:0000256" key="3">
    <source>
        <dbReference type="ARBA" id="ARBA00022729"/>
    </source>
</evidence>
<keyword evidence="9" id="KW-1185">Reference proteome</keyword>
<evidence type="ECO:0000313" key="9">
    <source>
        <dbReference type="Proteomes" id="UP000198638"/>
    </source>
</evidence>
<dbReference type="AlphaFoldDB" id="A0A1H3Z6P7"/>
<feature type="signal peptide" evidence="6">
    <location>
        <begin position="1"/>
        <end position="28"/>
    </location>
</feature>
<name>A0A1H3Z6P7_9BURK</name>
<dbReference type="EC" id="5.4.99.5" evidence="2 5"/>
<reference evidence="9" key="1">
    <citation type="submission" date="2016-10" db="EMBL/GenBank/DDBJ databases">
        <authorList>
            <person name="Varghese N."/>
            <person name="Submissions S."/>
        </authorList>
    </citation>
    <scope>NUCLEOTIDE SEQUENCE [LARGE SCALE GENOMIC DNA]</scope>
    <source>
        <strain evidence="9">LMG 24000</strain>
    </source>
</reference>
<organism evidence="8 9">
    <name type="scientific">Paraburkholderia sartisoli</name>
    <dbReference type="NCBI Taxonomy" id="83784"/>
    <lineage>
        <taxon>Bacteria</taxon>
        <taxon>Pseudomonadati</taxon>
        <taxon>Pseudomonadota</taxon>
        <taxon>Betaproteobacteria</taxon>
        <taxon>Burkholderiales</taxon>
        <taxon>Burkholderiaceae</taxon>
        <taxon>Paraburkholderia</taxon>
    </lineage>
</organism>
<dbReference type="PANTHER" id="PTHR38041:SF2">
    <property type="entry name" value="SECRETED CHORISMATE MUTASE"/>
    <property type="match status" value="1"/>
</dbReference>
<feature type="chain" id="PRO_5011713896" description="Chorismate mutase" evidence="6">
    <location>
        <begin position="29"/>
        <end position="198"/>
    </location>
</feature>
<evidence type="ECO:0000256" key="2">
    <source>
        <dbReference type="ARBA" id="ARBA00012404"/>
    </source>
</evidence>
<dbReference type="GO" id="GO:0046417">
    <property type="term" value="P:chorismate metabolic process"/>
    <property type="evidence" value="ECO:0007669"/>
    <property type="project" value="InterPro"/>
</dbReference>
<dbReference type="PANTHER" id="PTHR38041">
    <property type="entry name" value="CHORISMATE MUTASE"/>
    <property type="match status" value="1"/>
</dbReference>
<evidence type="ECO:0000256" key="4">
    <source>
        <dbReference type="ARBA" id="ARBA00023235"/>
    </source>
</evidence>
<proteinExistence type="predicted"/>
<feature type="domain" description="Chorismate mutase" evidence="7">
    <location>
        <begin position="15"/>
        <end position="109"/>
    </location>
</feature>
<comment type="pathway">
    <text evidence="1 5">Metabolic intermediate biosynthesis; prephenate biosynthesis; prephenate from chorismate: step 1/1.</text>
</comment>
<sequence length="198" mass="20648">MALLKRAGALCATLLATTLAVAPLPASADGDDTALTNLIALASQRLALAEPVARYKWATHQPITDTPRENALLADVAKRAVAANVDPAFAQAFFRDQIDASKDVQNALFDAWRNGQPPAGAAPDLATSTRPQLDRLTQSMMAGLARVQPLRGAADCPSRVAQGIANWKSLTRYDAAHSSALTHALSHVCESGGVGATG</sequence>
<comment type="catalytic activity">
    <reaction evidence="5">
        <text>chorismate = prephenate</text>
        <dbReference type="Rhea" id="RHEA:13897"/>
        <dbReference type="ChEBI" id="CHEBI:29748"/>
        <dbReference type="ChEBI" id="CHEBI:29934"/>
        <dbReference type="EC" id="5.4.99.5"/>
    </reaction>
</comment>
<dbReference type="Gene3D" id="1.20.59.10">
    <property type="entry name" value="Chorismate mutase"/>
    <property type="match status" value="1"/>
</dbReference>
<gene>
    <name evidence="8" type="ORF">SAMN05192564_101621</name>
</gene>
<dbReference type="InterPro" id="IPR036979">
    <property type="entry name" value="CM_dom_sf"/>
</dbReference>
<evidence type="ECO:0000256" key="1">
    <source>
        <dbReference type="ARBA" id="ARBA00004817"/>
    </source>
</evidence>
<dbReference type="GO" id="GO:0009697">
    <property type="term" value="P:salicylic acid biosynthetic process"/>
    <property type="evidence" value="ECO:0007669"/>
    <property type="project" value="TreeGrafter"/>
</dbReference>
<evidence type="ECO:0000259" key="7">
    <source>
        <dbReference type="PROSITE" id="PS51168"/>
    </source>
</evidence>
<dbReference type="OrthoDB" id="6053806at2"/>
<dbReference type="SMART" id="SM00830">
    <property type="entry name" value="CM_2"/>
    <property type="match status" value="1"/>
</dbReference>
<protein>
    <recommendedName>
        <fullName evidence="2 5">Chorismate mutase</fullName>
        <ecNumber evidence="2 5">5.4.99.5</ecNumber>
    </recommendedName>
</protein>
<accession>A0A1H3Z6P7</accession>
<keyword evidence="4 5" id="KW-0413">Isomerase</keyword>
<evidence type="ECO:0000256" key="6">
    <source>
        <dbReference type="SAM" id="SignalP"/>
    </source>
</evidence>
<dbReference type="EMBL" id="FNRQ01000001">
    <property type="protein sequence ID" value="SEA19317.1"/>
    <property type="molecule type" value="Genomic_DNA"/>
</dbReference>